<accession>A0A452ZVZ0</accession>
<name>A0A452ZVZ0_AEGTS</name>
<organism evidence="2 3">
    <name type="scientific">Aegilops tauschii subsp. strangulata</name>
    <name type="common">Goatgrass</name>
    <dbReference type="NCBI Taxonomy" id="200361"/>
    <lineage>
        <taxon>Eukaryota</taxon>
        <taxon>Viridiplantae</taxon>
        <taxon>Streptophyta</taxon>
        <taxon>Embryophyta</taxon>
        <taxon>Tracheophyta</taxon>
        <taxon>Spermatophyta</taxon>
        <taxon>Magnoliopsida</taxon>
        <taxon>Liliopsida</taxon>
        <taxon>Poales</taxon>
        <taxon>Poaceae</taxon>
        <taxon>BOP clade</taxon>
        <taxon>Pooideae</taxon>
        <taxon>Triticodae</taxon>
        <taxon>Triticeae</taxon>
        <taxon>Triticinae</taxon>
        <taxon>Aegilops</taxon>
    </lineage>
</organism>
<dbReference type="Gramene" id="AET1Gv20944200.2">
    <property type="protein sequence ID" value="AET1Gv20944200.2"/>
    <property type="gene ID" value="AET1Gv20944200"/>
</dbReference>
<reference evidence="3" key="2">
    <citation type="journal article" date="2017" name="Nat. Plants">
        <title>The Aegilops tauschii genome reveals multiple impacts of transposons.</title>
        <authorList>
            <person name="Zhao G."/>
            <person name="Zou C."/>
            <person name="Li K."/>
            <person name="Wang K."/>
            <person name="Li T."/>
            <person name="Gao L."/>
            <person name="Zhang X."/>
            <person name="Wang H."/>
            <person name="Yang Z."/>
            <person name="Liu X."/>
            <person name="Jiang W."/>
            <person name="Mao L."/>
            <person name="Kong X."/>
            <person name="Jiao Y."/>
            <person name="Jia J."/>
        </authorList>
    </citation>
    <scope>NUCLEOTIDE SEQUENCE [LARGE SCALE GENOMIC DNA]</scope>
    <source>
        <strain evidence="3">cv. AL8/78</strain>
    </source>
</reference>
<feature type="region of interest" description="Disordered" evidence="1">
    <location>
        <begin position="1"/>
        <end position="21"/>
    </location>
</feature>
<keyword evidence="3" id="KW-1185">Reference proteome</keyword>
<reference evidence="2" key="3">
    <citation type="journal article" date="2017" name="Nature">
        <title>Genome sequence of the progenitor of the wheat D genome Aegilops tauschii.</title>
        <authorList>
            <person name="Luo M.C."/>
            <person name="Gu Y.Q."/>
            <person name="Puiu D."/>
            <person name="Wang H."/>
            <person name="Twardziok S.O."/>
            <person name="Deal K.R."/>
            <person name="Huo N."/>
            <person name="Zhu T."/>
            <person name="Wang L."/>
            <person name="Wang Y."/>
            <person name="McGuire P.E."/>
            <person name="Liu S."/>
            <person name="Long H."/>
            <person name="Ramasamy R.K."/>
            <person name="Rodriguez J.C."/>
            <person name="Van S.L."/>
            <person name="Yuan L."/>
            <person name="Wang Z."/>
            <person name="Xia Z."/>
            <person name="Xiao L."/>
            <person name="Anderson O.D."/>
            <person name="Ouyang S."/>
            <person name="Liang Y."/>
            <person name="Zimin A.V."/>
            <person name="Pertea G."/>
            <person name="Qi P."/>
            <person name="Bennetzen J.L."/>
            <person name="Dai X."/>
            <person name="Dawson M.W."/>
            <person name="Muller H.G."/>
            <person name="Kugler K."/>
            <person name="Rivarola-Duarte L."/>
            <person name="Spannagl M."/>
            <person name="Mayer K.F.X."/>
            <person name="Lu F.H."/>
            <person name="Bevan M.W."/>
            <person name="Leroy P."/>
            <person name="Li P."/>
            <person name="You F.M."/>
            <person name="Sun Q."/>
            <person name="Liu Z."/>
            <person name="Lyons E."/>
            <person name="Wicker T."/>
            <person name="Salzberg S.L."/>
            <person name="Devos K.M."/>
            <person name="Dvorak J."/>
        </authorList>
    </citation>
    <scope>NUCLEOTIDE SEQUENCE [LARGE SCALE GENOMIC DNA]</scope>
    <source>
        <strain evidence="2">cv. AL8/78</strain>
    </source>
</reference>
<reference evidence="3" key="1">
    <citation type="journal article" date="2014" name="Science">
        <title>Ancient hybridizations among the ancestral genomes of bread wheat.</title>
        <authorList>
            <consortium name="International Wheat Genome Sequencing Consortium,"/>
            <person name="Marcussen T."/>
            <person name="Sandve S.R."/>
            <person name="Heier L."/>
            <person name="Spannagl M."/>
            <person name="Pfeifer M."/>
            <person name="Jakobsen K.S."/>
            <person name="Wulff B.B."/>
            <person name="Steuernagel B."/>
            <person name="Mayer K.F."/>
            <person name="Olsen O.A."/>
        </authorList>
    </citation>
    <scope>NUCLEOTIDE SEQUENCE [LARGE SCALE GENOMIC DNA]</scope>
    <source>
        <strain evidence="3">cv. AL8/78</strain>
    </source>
</reference>
<dbReference type="EnsemblPlants" id="AET1Gv20944200.2">
    <property type="protein sequence ID" value="AET1Gv20944200.2"/>
    <property type="gene ID" value="AET1Gv20944200"/>
</dbReference>
<proteinExistence type="predicted"/>
<evidence type="ECO:0000313" key="2">
    <source>
        <dbReference type="EnsemblPlants" id="AET1Gv20944200.2"/>
    </source>
</evidence>
<evidence type="ECO:0000256" key="1">
    <source>
        <dbReference type="SAM" id="MobiDB-lite"/>
    </source>
</evidence>
<reference evidence="2" key="5">
    <citation type="journal article" date="2021" name="G3 (Bethesda)">
        <title>Aegilops tauschii genome assembly Aet v5.0 features greater sequence contiguity and improved annotation.</title>
        <authorList>
            <person name="Wang L."/>
            <person name="Zhu T."/>
            <person name="Rodriguez J.C."/>
            <person name="Deal K.R."/>
            <person name="Dubcovsky J."/>
            <person name="McGuire P.E."/>
            <person name="Lux T."/>
            <person name="Spannagl M."/>
            <person name="Mayer K.F.X."/>
            <person name="Baldrich P."/>
            <person name="Meyers B.C."/>
            <person name="Huo N."/>
            <person name="Gu Y.Q."/>
            <person name="Zhou H."/>
            <person name="Devos K.M."/>
            <person name="Bennetzen J.L."/>
            <person name="Unver T."/>
            <person name="Budak H."/>
            <person name="Gulick P.J."/>
            <person name="Galiba G."/>
            <person name="Kalapos B."/>
            <person name="Nelson D.R."/>
            <person name="Li P."/>
            <person name="You F.M."/>
            <person name="Luo M.C."/>
            <person name="Dvorak J."/>
        </authorList>
    </citation>
    <scope>NUCLEOTIDE SEQUENCE [LARGE SCALE GENOMIC DNA]</scope>
    <source>
        <strain evidence="2">cv. AL8/78</strain>
    </source>
</reference>
<dbReference type="AlphaFoldDB" id="A0A452ZVZ0"/>
<dbReference type="Proteomes" id="UP000015105">
    <property type="component" value="Chromosome 1D"/>
</dbReference>
<evidence type="ECO:0000313" key="3">
    <source>
        <dbReference type="Proteomes" id="UP000015105"/>
    </source>
</evidence>
<protein>
    <submittedName>
        <fullName evidence="2">Uncharacterized protein</fullName>
    </submittedName>
</protein>
<sequence>KILPHPCPLPHSASNGSRWRRSWDGRVRGGCGGGFHQPEDRKLRRLVSETPSSSPPSWTGNQLAVLIRRPLVGAR</sequence>
<reference evidence="2" key="4">
    <citation type="submission" date="2019-03" db="UniProtKB">
        <authorList>
            <consortium name="EnsemblPlants"/>
        </authorList>
    </citation>
    <scope>IDENTIFICATION</scope>
</reference>